<keyword evidence="2" id="KW-1185">Reference proteome</keyword>
<name>A0A133UJH7_9EURY</name>
<dbReference type="Proteomes" id="UP000070284">
    <property type="component" value="Unassembled WGS sequence"/>
</dbReference>
<organism evidence="1 2">
    <name type="scientific">candidate division MSBL1 archaeon SCGC-AAA259E19</name>
    <dbReference type="NCBI Taxonomy" id="1698264"/>
    <lineage>
        <taxon>Archaea</taxon>
        <taxon>Methanobacteriati</taxon>
        <taxon>Methanobacteriota</taxon>
        <taxon>candidate division MSBL1</taxon>
    </lineage>
</organism>
<evidence type="ECO:0000313" key="2">
    <source>
        <dbReference type="Proteomes" id="UP000070284"/>
    </source>
</evidence>
<proteinExistence type="predicted"/>
<dbReference type="EMBL" id="LHXO01000061">
    <property type="protein sequence ID" value="KXA94383.1"/>
    <property type="molecule type" value="Genomic_DNA"/>
</dbReference>
<reference evidence="1 2" key="1">
    <citation type="journal article" date="2016" name="Sci. Rep.">
        <title>Metabolic traits of an uncultured archaeal lineage -MSBL1- from brine pools of the Red Sea.</title>
        <authorList>
            <person name="Mwirichia R."/>
            <person name="Alam I."/>
            <person name="Rashid M."/>
            <person name="Vinu M."/>
            <person name="Ba-Alawi W."/>
            <person name="Anthony Kamau A."/>
            <person name="Kamanda Ngugi D."/>
            <person name="Goker M."/>
            <person name="Klenk H.P."/>
            <person name="Bajic V."/>
            <person name="Stingl U."/>
        </authorList>
    </citation>
    <scope>NUCLEOTIDE SEQUENCE [LARGE SCALE GENOMIC DNA]</scope>
    <source>
        <strain evidence="1">SCGC-AAA259E19</strain>
    </source>
</reference>
<evidence type="ECO:0000313" key="1">
    <source>
        <dbReference type="EMBL" id="KXA94383.1"/>
    </source>
</evidence>
<accession>A0A133UJH7</accession>
<sequence length="80" mass="9161">MPLAAKPRDLPVQCVRADQAHQSGCQIGKLRDRSGKERIEKFVHGSGEIVRGVFENPKNHETGRNYFNNLRTSRIFQEKL</sequence>
<gene>
    <name evidence="1" type="ORF">AKJ65_04545</name>
</gene>
<comment type="caution">
    <text evidence="1">The sequence shown here is derived from an EMBL/GenBank/DDBJ whole genome shotgun (WGS) entry which is preliminary data.</text>
</comment>
<dbReference type="AlphaFoldDB" id="A0A133UJH7"/>
<protein>
    <submittedName>
        <fullName evidence="1">Uncharacterized protein</fullName>
    </submittedName>
</protein>